<evidence type="ECO:0000256" key="1">
    <source>
        <dbReference type="SAM" id="MobiDB-lite"/>
    </source>
</evidence>
<dbReference type="EMBL" id="JAGMUV010000055">
    <property type="protein sequence ID" value="KAH7109022.1"/>
    <property type="molecule type" value="Genomic_DNA"/>
</dbReference>
<keyword evidence="2" id="KW-1133">Transmembrane helix</keyword>
<comment type="caution">
    <text evidence="3">The sequence shown here is derived from an EMBL/GenBank/DDBJ whole genome shotgun (WGS) entry which is preliminary data.</text>
</comment>
<feature type="transmembrane region" description="Helical" evidence="2">
    <location>
        <begin position="87"/>
        <end position="112"/>
    </location>
</feature>
<keyword evidence="2" id="KW-0472">Membrane</keyword>
<accession>A0A9P9I6N8</accession>
<feature type="region of interest" description="Disordered" evidence="1">
    <location>
        <begin position="1"/>
        <end position="78"/>
    </location>
</feature>
<name>A0A9P9I6N8_9HYPO</name>
<proteinExistence type="predicted"/>
<organism evidence="3 4">
    <name type="scientific">Dactylonectria macrodidyma</name>
    <dbReference type="NCBI Taxonomy" id="307937"/>
    <lineage>
        <taxon>Eukaryota</taxon>
        <taxon>Fungi</taxon>
        <taxon>Dikarya</taxon>
        <taxon>Ascomycota</taxon>
        <taxon>Pezizomycotina</taxon>
        <taxon>Sordariomycetes</taxon>
        <taxon>Hypocreomycetidae</taxon>
        <taxon>Hypocreales</taxon>
        <taxon>Nectriaceae</taxon>
        <taxon>Dactylonectria</taxon>
    </lineage>
</organism>
<sequence length="235" mass="25448">MSTETPKSPPDRRDADDSDSDVVGFADAPDPREQPARHVAVVDSVTVKPTPRPAPVTNTNTTEQTPAPPAQDDQDPPQTVLRGWRKAVVGLLAAIAIFVPWVAGMILSWMPLTRISAHEATREVLVSIVGSTVEVGTMLLVSGSHNVLTWVAPYSRPLMSRIPFNLFITWTVFLFLDPIVTGSYVWYQVDKHPCEAGSGSAQCRVGDSLIRAIGIFRVFGISPLAAVVLSLIPDK</sequence>
<reference evidence="3" key="1">
    <citation type="journal article" date="2021" name="Nat. Commun.">
        <title>Genetic determinants of endophytism in the Arabidopsis root mycobiome.</title>
        <authorList>
            <person name="Mesny F."/>
            <person name="Miyauchi S."/>
            <person name="Thiergart T."/>
            <person name="Pickel B."/>
            <person name="Atanasova L."/>
            <person name="Karlsson M."/>
            <person name="Huettel B."/>
            <person name="Barry K.W."/>
            <person name="Haridas S."/>
            <person name="Chen C."/>
            <person name="Bauer D."/>
            <person name="Andreopoulos W."/>
            <person name="Pangilinan J."/>
            <person name="LaButti K."/>
            <person name="Riley R."/>
            <person name="Lipzen A."/>
            <person name="Clum A."/>
            <person name="Drula E."/>
            <person name="Henrissat B."/>
            <person name="Kohler A."/>
            <person name="Grigoriev I.V."/>
            <person name="Martin F.M."/>
            <person name="Hacquard S."/>
        </authorList>
    </citation>
    <scope>NUCLEOTIDE SEQUENCE</scope>
    <source>
        <strain evidence="3">MPI-CAGE-AT-0147</strain>
    </source>
</reference>
<evidence type="ECO:0000313" key="4">
    <source>
        <dbReference type="Proteomes" id="UP000738349"/>
    </source>
</evidence>
<feature type="transmembrane region" description="Helical" evidence="2">
    <location>
        <begin position="208"/>
        <end position="232"/>
    </location>
</feature>
<evidence type="ECO:0000313" key="3">
    <source>
        <dbReference type="EMBL" id="KAH7109022.1"/>
    </source>
</evidence>
<dbReference type="OrthoDB" id="5106854at2759"/>
<feature type="transmembrane region" description="Helical" evidence="2">
    <location>
        <begin position="162"/>
        <end position="187"/>
    </location>
</feature>
<dbReference type="AlphaFoldDB" id="A0A9P9I6N8"/>
<feature type="transmembrane region" description="Helical" evidence="2">
    <location>
        <begin position="124"/>
        <end position="142"/>
    </location>
</feature>
<keyword evidence="4" id="KW-1185">Reference proteome</keyword>
<evidence type="ECO:0000256" key="2">
    <source>
        <dbReference type="SAM" id="Phobius"/>
    </source>
</evidence>
<protein>
    <submittedName>
        <fullName evidence="3">Uncharacterized protein</fullName>
    </submittedName>
</protein>
<dbReference type="Proteomes" id="UP000738349">
    <property type="component" value="Unassembled WGS sequence"/>
</dbReference>
<keyword evidence="2" id="KW-0812">Transmembrane</keyword>
<gene>
    <name evidence="3" type="ORF">EDB81DRAFT_954386</name>
</gene>